<comment type="caution">
    <text evidence="1">The sequence shown here is derived from an EMBL/GenBank/DDBJ whole genome shotgun (WGS) entry which is preliminary data.</text>
</comment>
<dbReference type="InterPro" id="IPR029058">
    <property type="entry name" value="AB_hydrolase_fold"/>
</dbReference>
<protein>
    <recommendedName>
        <fullName evidence="3">Alpha/beta hydrolase family protein</fullName>
    </recommendedName>
</protein>
<name>A0A853F7D7_9BURK</name>
<dbReference type="SUPFAM" id="SSF53474">
    <property type="entry name" value="alpha/beta-Hydrolases"/>
    <property type="match status" value="1"/>
</dbReference>
<dbReference type="Proteomes" id="UP000580517">
    <property type="component" value="Unassembled WGS sequence"/>
</dbReference>
<evidence type="ECO:0000313" key="1">
    <source>
        <dbReference type="EMBL" id="NYT36013.1"/>
    </source>
</evidence>
<organism evidence="1 2">
    <name type="scientific">Allopusillimonas soli</name>
    <dbReference type="NCBI Taxonomy" id="659016"/>
    <lineage>
        <taxon>Bacteria</taxon>
        <taxon>Pseudomonadati</taxon>
        <taxon>Pseudomonadota</taxon>
        <taxon>Betaproteobacteria</taxon>
        <taxon>Burkholderiales</taxon>
        <taxon>Alcaligenaceae</taxon>
        <taxon>Allopusillimonas</taxon>
    </lineage>
</organism>
<dbReference type="InterPro" id="IPR050228">
    <property type="entry name" value="Carboxylesterase_BioH"/>
</dbReference>
<reference evidence="1 2" key="1">
    <citation type="submission" date="2020-07" db="EMBL/GenBank/DDBJ databases">
        <title>Taxonomic revisions and descriptions of new bacterial species based on genomic comparisons in the high-G+C-content subgroup of the family Alcaligenaceae.</title>
        <authorList>
            <person name="Szabo A."/>
            <person name="Felfoldi T."/>
        </authorList>
    </citation>
    <scope>NUCLEOTIDE SEQUENCE [LARGE SCALE GENOMIC DNA]</scope>
    <source>
        <strain evidence="1 2">DSM 25264</strain>
    </source>
</reference>
<dbReference type="PANTHER" id="PTHR43194">
    <property type="entry name" value="HYDROLASE ALPHA/BETA FOLD FAMILY"/>
    <property type="match status" value="1"/>
</dbReference>
<sequence length="314" mass="34435">MTGIARFGSFYAGGRRLVVEGRPTRTISFTDTASMTYDPNGLYHIEQAYVQYFVPEQPNGGLPVVFLHGGGMTGAMWEQTPDGRAGWAQHFVKAGFTVNVVDNVERGRAGWTPFEDVWPGPPIVRNTQEAWGLFRIGAAECFPQRQPFAGQRFPVDCLDELAMGAVPRWLSNNPAAIQAFGAVLDRVGPCAVVSHSHGGYIALQAASTRPDIVRAMVLLEPSGFLSGDALRAMDGTEFLFVYGDNLDATPLWCDLMREAAAFRHELERAGARVDWWEMARRGVRGNSHLLMMDDNSDAIAGDIATWLLRAAKAD</sequence>
<dbReference type="EMBL" id="JACCEW010000001">
    <property type="protein sequence ID" value="NYT36013.1"/>
    <property type="molecule type" value="Genomic_DNA"/>
</dbReference>
<dbReference type="AlphaFoldDB" id="A0A853F7D7"/>
<keyword evidence="2" id="KW-1185">Reference proteome</keyword>
<dbReference type="Gene3D" id="3.40.50.1820">
    <property type="entry name" value="alpha/beta hydrolase"/>
    <property type="match status" value="1"/>
</dbReference>
<accession>A0A853F7D7</accession>
<gene>
    <name evidence="1" type="ORF">H0A68_03945</name>
</gene>
<dbReference type="PANTHER" id="PTHR43194:SF5">
    <property type="entry name" value="PIMELOYL-[ACYL-CARRIER PROTEIN] METHYL ESTER ESTERASE"/>
    <property type="match status" value="1"/>
</dbReference>
<evidence type="ECO:0000313" key="2">
    <source>
        <dbReference type="Proteomes" id="UP000580517"/>
    </source>
</evidence>
<evidence type="ECO:0008006" key="3">
    <source>
        <dbReference type="Google" id="ProtNLM"/>
    </source>
</evidence>
<proteinExistence type="predicted"/>
<dbReference type="OrthoDB" id="7820973at2"/>